<dbReference type="PANTHER" id="PTHR46599">
    <property type="entry name" value="PIGGYBAC TRANSPOSABLE ELEMENT-DERIVED PROTEIN 4"/>
    <property type="match status" value="1"/>
</dbReference>
<evidence type="ECO:0000313" key="2">
    <source>
        <dbReference type="EMBL" id="KAJ8959275.1"/>
    </source>
</evidence>
<keyword evidence="3" id="KW-1185">Reference proteome</keyword>
<gene>
    <name evidence="2" type="ORF">NQ314_006292</name>
</gene>
<name>A0AAV8Z5T2_9CUCU</name>
<protein>
    <recommendedName>
        <fullName evidence="1">PiggyBac transposable element-derived protein domain-containing protein</fullName>
    </recommendedName>
</protein>
<sequence length="156" mass="17954">MLNSVVVYTNQTIAVKSAEYVDKHEKENHLDEMLGLLYLAGFFRSDHQNLEDLWASDGTGVDIFRATMAVKRFQFLLACFRFDDRASRTNRRSLDKLAPIRAVFDRFVDHCLQSYAPSESVTIVEKLEEFRGCCGFHQYIPNKPAKHGLKFFAPVD</sequence>
<organism evidence="2 3">
    <name type="scientific">Rhamnusium bicolor</name>
    <dbReference type="NCBI Taxonomy" id="1586634"/>
    <lineage>
        <taxon>Eukaryota</taxon>
        <taxon>Metazoa</taxon>
        <taxon>Ecdysozoa</taxon>
        <taxon>Arthropoda</taxon>
        <taxon>Hexapoda</taxon>
        <taxon>Insecta</taxon>
        <taxon>Pterygota</taxon>
        <taxon>Neoptera</taxon>
        <taxon>Endopterygota</taxon>
        <taxon>Coleoptera</taxon>
        <taxon>Polyphaga</taxon>
        <taxon>Cucujiformia</taxon>
        <taxon>Chrysomeloidea</taxon>
        <taxon>Cerambycidae</taxon>
        <taxon>Lepturinae</taxon>
        <taxon>Rhagiini</taxon>
        <taxon>Rhamnusium</taxon>
    </lineage>
</organism>
<feature type="domain" description="PiggyBac transposable element-derived protein" evidence="1">
    <location>
        <begin position="2"/>
        <end position="155"/>
    </location>
</feature>
<accession>A0AAV8Z5T2</accession>
<dbReference type="Proteomes" id="UP001162156">
    <property type="component" value="Unassembled WGS sequence"/>
</dbReference>
<dbReference type="Pfam" id="PF13843">
    <property type="entry name" value="DDE_Tnp_1_7"/>
    <property type="match status" value="1"/>
</dbReference>
<evidence type="ECO:0000313" key="3">
    <source>
        <dbReference type="Proteomes" id="UP001162156"/>
    </source>
</evidence>
<proteinExistence type="predicted"/>
<dbReference type="InterPro" id="IPR029526">
    <property type="entry name" value="PGBD"/>
</dbReference>
<dbReference type="AlphaFoldDB" id="A0AAV8Z5T2"/>
<reference evidence="2" key="1">
    <citation type="journal article" date="2023" name="Insect Mol. Biol.">
        <title>Genome sequencing provides insights into the evolution of gene families encoding plant cell wall-degrading enzymes in longhorned beetles.</title>
        <authorList>
            <person name="Shin N.R."/>
            <person name="Okamura Y."/>
            <person name="Kirsch R."/>
            <person name="Pauchet Y."/>
        </authorList>
    </citation>
    <scope>NUCLEOTIDE SEQUENCE</scope>
    <source>
        <strain evidence="2">RBIC_L_NR</strain>
    </source>
</reference>
<dbReference type="PANTHER" id="PTHR46599:SF3">
    <property type="entry name" value="PIGGYBAC TRANSPOSABLE ELEMENT-DERIVED PROTEIN 4"/>
    <property type="match status" value="1"/>
</dbReference>
<comment type="caution">
    <text evidence="2">The sequence shown here is derived from an EMBL/GenBank/DDBJ whole genome shotgun (WGS) entry which is preliminary data.</text>
</comment>
<dbReference type="EMBL" id="JANEYF010001686">
    <property type="protein sequence ID" value="KAJ8959275.1"/>
    <property type="molecule type" value="Genomic_DNA"/>
</dbReference>
<evidence type="ECO:0000259" key="1">
    <source>
        <dbReference type="Pfam" id="PF13843"/>
    </source>
</evidence>